<dbReference type="Pfam" id="PF10280">
    <property type="entry name" value="Med11"/>
    <property type="match status" value="1"/>
</dbReference>
<evidence type="ECO:0000313" key="6">
    <source>
        <dbReference type="EMBL" id="KAK7995826.1"/>
    </source>
</evidence>
<evidence type="ECO:0000256" key="4">
    <source>
        <dbReference type="RuleBase" id="RU364147"/>
    </source>
</evidence>
<keyword evidence="4" id="KW-0010">Activator</keyword>
<comment type="subcellular location">
    <subcellularLocation>
        <location evidence="1 4">Nucleus</location>
    </subcellularLocation>
</comment>
<gene>
    <name evidence="4" type="primary">MED11</name>
    <name evidence="6" type="ORF">PG991_015293</name>
</gene>
<keyword evidence="4" id="KW-0805">Transcription regulation</keyword>
<dbReference type="InterPro" id="IPR019404">
    <property type="entry name" value="Mediator_Med11"/>
</dbReference>
<comment type="caution">
    <text evidence="6">The sequence shown here is derived from an EMBL/GenBank/DDBJ whole genome shotgun (WGS) entry which is preliminary data.</text>
</comment>
<organism evidence="6 7">
    <name type="scientific">Apiospora marii</name>
    <dbReference type="NCBI Taxonomy" id="335849"/>
    <lineage>
        <taxon>Eukaryota</taxon>
        <taxon>Fungi</taxon>
        <taxon>Dikarya</taxon>
        <taxon>Ascomycota</taxon>
        <taxon>Pezizomycotina</taxon>
        <taxon>Sordariomycetes</taxon>
        <taxon>Xylariomycetidae</taxon>
        <taxon>Amphisphaeriales</taxon>
        <taxon>Apiosporaceae</taxon>
        <taxon>Apiospora</taxon>
    </lineage>
</organism>
<evidence type="ECO:0000256" key="2">
    <source>
        <dbReference type="ARBA" id="ARBA00008186"/>
    </source>
</evidence>
<dbReference type="EMBL" id="JAQQWI010000022">
    <property type="protein sequence ID" value="KAK7995826.1"/>
    <property type="molecule type" value="Genomic_DNA"/>
</dbReference>
<feature type="region of interest" description="Disordered" evidence="5">
    <location>
        <begin position="48"/>
        <end position="71"/>
    </location>
</feature>
<keyword evidence="3 4" id="KW-0539">Nucleus</keyword>
<feature type="region of interest" description="Disordered" evidence="5">
    <location>
        <begin position="109"/>
        <end position="145"/>
    </location>
</feature>
<evidence type="ECO:0000256" key="5">
    <source>
        <dbReference type="SAM" id="MobiDB-lite"/>
    </source>
</evidence>
<sequence>MNPSQETIGGEEPFVPFTKGERMQQLSGIDKSIVSLLPTVAQALQSISKNGSTTNETDTRMAAGDDDDDSKDVTVFKESMDQFVRTLRSVDVRIKRQVLGMEEDGIVKLGSNRDGGGESKSKSLQPDGHGRIGGVDAGWLNSRSNKVERDMEQEIWGEIESLTALLVEGSGGVKSGGEEDTQMTS</sequence>
<keyword evidence="4" id="KW-0804">Transcription</keyword>
<accession>A0ABR1R1F9</accession>
<reference evidence="6 7" key="1">
    <citation type="submission" date="2023-01" db="EMBL/GenBank/DDBJ databases">
        <title>Analysis of 21 Apiospora genomes using comparative genomics revels a genus with tremendous synthesis potential of carbohydrate active enzymes and secondary metabolites.</title>
        <authorList>
            <person name="Sorensen T."/>
        </authorList>
    </citation>
    <scope>NUCLEOTIDE SEQUENCE [LARGE SCALE GENOMIC DNA]</scope>
    <source>
        <strain evidence="6 7">CBS 20057</strain>
    </source>
</reference>
<evidence type="ECO:0000256" key="3">
    <source>
        <dbReference type="ARBA" id="ARBA00023242"/>
    </source>
</evidence>
<name>A0ABR1R1F9_9PEZI</name>
<protein>
    <recommendedName>
        <fullName evidence="4">Mediator of RNA polymerase II transcription subunit 11</fullName>
    </recommendedName>
    <alternativeName>
        <fullName evidence="4">Mediator complex subunit 11</fullName>
    </alternativeName>
</protein>
<comment type="function">
    <text evidence="4">Component of the Mediator complex, a coactivator involved in the regulated transcription of nearly all RNA polymerase II-dependent genes. Mediator functions as a bridge to convey information from gene-specific regulatory proteins to the basal RNA polymerase II transcription machinery. Mediator is recruited to promoters by direct interactions with regulatory proteins and serves as a scaffold for the assembly of a functional pre-initiation complex with RNA polymerase II and the general transcription factors.</text>
</comment>
<dbReference type="Proteomes" id="UP001396898">
    <property type="component" value="Unassembled WGS sequence"/>
</dbReference>
<evidence type="ECO:0000256" key="1">
    <source>
        <dbReference type="ARBA" id="ARBA00004123"/>
    </source>
</evidence>
<keyword evidence="7" id="KW-1185">Reference proteome</keyword>
<comment type="similarity">
    <text evidence="2 4">Belongs to the Mediator complex subunit 11 family.</text>
</comment>
<proteinExistence type="inferred from homology"/>
<dbReference type="Gene3D" id="1.10.287.3490">
    <property type="match status" value="1"/>
</dbReference>
<evidence type="ECO:0000313" key="7">
    <source>
        <dbReference type="Proteomes" id="UP001396898"/>
    </source>
</evidence>
<comment type="subunit">
    <text evidence="4">Component of the Mediator complex.</text>
</comment>